<evidence type="ECO:0000313" key="2">
    <source>
        <dbReference type="EMBL" id="CAL8093238.1"/>
    </source>
</evidence>
<dbReference type="Proteomes" id="UP001642540">
    <property type="component" value="Unassembled WGS sequence"/>
</dbReference>
<sequence>MKLNKIDIACSKYFNQFFWVSLILVGFHEFGQPIFSAAEKASSPSVTKAPYVRKLRDTHGLSPTSSPENSDGQEQYGSPSSSRSGFYPYPSFKHKYQTRMTRFHGEAPSSSYSGRSLTTFPKLNPLAGLLSGKSGEALPSGRKPTIEDLFRGENQDPTFTPYISARALSNIPQFFQHLRDNLEALQLDDDDDESDSSNSKILGQSGDGMFLYGNDDEGRPINIPHPPENRNMRWMPMTAGMTGRAHVRHFVNDPAEPDLFYRKPALYNPSRNAYEFGLG</sequence>
<gene>
    <name evidence="2" type="ORF">ODALV1_LOCUS8452</name>
</gene>
<evidence type="ECO:0000313" key="3">
    <source>
        <dbReference type="Proteomes" id="UP001642540"/>
    </source>
</evidence>
<comment type="caution">
    <text evidence="2">The sequence shown here is derived from an EMBL/GenBank/DDBJ whole genome shotgun (WGS) entry which is preliminary data.</text>
</comment>
<feature type="compositionally biased region" description="Polar residues" evidence="1">
    <location>
        <begin position="61"/>
        <end position="84"/>
    </location>
</feature>
<name>A0ABP1Q893_9HEXA</name>
<reference evidence="2 3" key="1">
    <citation type="submission" date="2024-08" db="EMBL/GenBank/DDBJ databases">
        <authorList>
            <person name="Cucini C."/>
            <person name="Frati F."/>
        </authorList>
    </citation>
    <scope>NUCLEOTIDE SEQUENCE [LARGE SCALE GENOMIC DNA]</scope>
</reference>
<proteinExistence type="predicted"/>
<evidence type="ECO:0000256" key="1">
    <source>
        <dbReference type="SAM" id="MobiDB-lite"/>
    </source>
</evidence>
<feature type="region of interest" description="Disordered" evidence="1">
    <location>
        <begin position="188"/>
        <end position="207"/>
    </location>
</feature>
<accession>A0ABP1Q893</accession>
<keyword evidence="3" id="KW-1185">Reference proteome</keyword>
<dbReference type="EMBL" id="CAXLJM020000026">
    <property type="protein sequence ID" value="CAL8093238.1"/>
    <property type="molecule type" value="Genomic_DNA"/>
</dbReference>
<feature type="region of interest" description="Disordered" evidence="1">
    <location>
        <begin position="57"/>
        <end position="88"/>
    </location>
</feature>
<organism evidence="2 3">
    <name type="scientific">Orchesella dallaii</name>
    <dbReference type="NCBI Taxonomy" id="48710"/>
    <lineage>
        <taxon>Eukaryota</taxon>
        <taxon>Metazoa</taxon>
        <taxon>Ecdysozoa</taxon>
        <taxon>Arthropoda</taxon>
        <taxon>Hexapoda</taxon>
        <taxon>Collembola</taxon>
        <taxon>Entomobryomorpha</taxon>
        <taxon>Entomobryoidea</taxon>
        <taxon>Orchesellidae</taxon>
        <taxon>Orchesellinae</taxon>
        <taxon>Orchesella</taxon>
    </lineage>
</organism>
<protein>
    <submittedName>
        <fullName evidence="2">Uncharacterized protein</fullName>
    </submittedName>
</protein>